<dbReference type="SUPFAM" id="SSF54523">
    <property type="entry name" value="Pili subunits"/>
    <property type="match status" value="1"/>
</dbReference>
<keyword evidence="6 11" id="KW-0812">Transmembrane</keyword>
<keyword evidence="5" id="KW-0997">Cell inner membrane</keyword>
<evidence type="ECO:0000313" key="15">
    <source>
        <dbReference type="EMBL" id="VFK14857.1"/>
    </source>
</evidence>
<evidence type="ECO:0000256" key="1">
    <source>
        <dbReference type="ARBA" id="ARBA00004377"/>
    </source>
</evidence>
<keyword evidence="8 11" id="KW-0472">Membrane</keyword>
<dbReference type="InterPro" id="IPR012902">
    <property type="entry name" value="N_methyl_site"/>
</dbReference>
<evidence type="ECO:0000256" key="3">
    <source>
        <dbReference type="ARBA" id="ARBA00022475"/>
    </source>
</evidence>
<sequence>MRSIGGIGRKRAGLTLFELLVVIVIIGIASTMIVVSFDLDDPTKDTRTEAKRLVNLIRLAIDESIITGSDMGLEFTLDGYRFLHHEYGTKNWQVLKTTGVLRTRTLPETMTFELISADNTTLPSAHTDSAPYPWIVFLPSGEITPFQLAVINRYGEKEHRIIGRWDGSVILETDEYGSFPTRASGRTLIE</sequence>
<dbReference type="NCBIfam" id="TIGR01708">
    <property type="entry name" value="typeII_sec_gspH"/>
    <property type="match status" value="1"/>
</dbReference>
<evidence type="ECO:0000256" key="10">
    <source>
        <dbReference type="ARBA" id="ARBA00030775"/>
    </source>
</evidence>
<evidence type="ECO:0000313" key="13">
    <source>
        <dbReference type="EMBL" id="VFJ64178.1"/>
    </source>
</evidence>
<reference evidence="14" key="1">
    <citation type="submission" date="2019-02" db="EMBL/GenBank/DDBJ databases">
        <authorList>
            <person name="Gruber-Vodicka R. H."/>
            <person name="Seah K. B. B."/>
        </authorList>
    </citation>
    <scope>NUCLEOTIDE SEQUENCE</scope>
    <source>
        <strain evidence="13">BECK_BZ163</strain>
        <strain evidence="15">BECK_BZ164</strain>
        <strain evidence="14">BECK_BZ165</strain>
    </source>
</reference>
<dbReference type="EMBL" id="CAADEZ010000349">
    <property type="protein sequence ID" value="VFJ64178.1"/>
    <property type="molecule type" value="Genomic_DNA"/>
</dbReference>
<evidence type="ECO:0000256" key="2">
    <source>
        <dbReference type="ARBA" id="ARBA00021549"/>
    </source>
</evidence>
<proteinExistence type="inferred from homology"/>
<name>A0A450TBW1_9GAMM</name>
<dbReference type="Gene3D" id="3.55.40.10">
    <property type="entry name" value="minor pseudopilin epsh domain"/>
    <property type="match status" value="1"/>
</dbReference>
<evidence type="ECO:0000256" key="6">
    <source>
        <dbReference type="ARBA" id="ARBA00022692"/>
    </source>
</evidence>
<evidence type="ECO:0000256" key="7">
    <source>
        <dbReference type="ARBA" id="ARBA00022989"/>
    </source>
</evidence>
<accession>A0A450TBW1</accession>
<dbReference type="Pfam" id="PF12019">
    <property type="entry name" value="GspH"/>
    <property type="match status" value="1"/>
</dbReference>
<feature type="transmembrane region" description="Helical" evidence="11">
    <location>
        <begin position="12"/>
        <end position="37"/>
    </location>
</feature>
<dbReference type="PRINTS" id="PR00885">
    <property type="entry name" value="BCTERIALGSPH"/>
</dbReference>
<comment type="similarity">
    <text evidence="9">Belongs to the GSP H family.</text>
</comment>
<dbReference type="NCBIfam" id="TIGR02532">
    <property type="entry name" value="IV_pilin_GFxxxE"/>
    <property type="match status" value="1"/>
</dbReference>
<dbReference type="InterPro" id="IPR045584">
    <property type="entry name" value="Pilin-like"/>
</dbReference>
<feature type="domain" description="General secretion pathway GspH" evidence="12">
    <location>
        <begin position="49"/>
        <end position="167"/>
    </location>
</feature>
<organism evidence="14">
    <name type="scientific">Candidatus Kentrum sp. FM</name>
    <dbReference type="NCBI Taxonomy" id="2126340"/>
    <lineage>
        <taxon>Bacteria</taxon>
        <taxon>Pseudomonadati</taxon>
        <taxon>Pseudomonadota</taxon>
        <taxon>Gammaproteobacteria</taxon>
        <taxon>Candidatus Kentrum</taxon>
    </lineage>
</organism>
<dbReference type="InterPro" id="IPR022346">
    <property type="entry name" value="T2SS_GspH"/>
</dbReference>
<comment type="subcellular location">
    <subcellularLocation>
        <location evidence="1">Cell inner membrane</location>
        <topology evidence="1">Single-pass membrane protein</topology>
    </subcellularLocation>
</comment>
<evidence type="ECO:0000259" key="12">
    <source>
        <dbReference type="Pfam" id="PF12019"/>
    </source>
</evidence>
<dbReference type="GO" id="GO:0005886">
    <property type="term" value="C:plasma membrane"/>
    <property type="evidence" value="ECO:0007669"/>
    <property type="project" value="UniProtKB-SubCell"/>
</dbReference>
<evidence type="ECO:0000256" key="9">
    <source>
        <dbReference type="ARBA" id="ARBA00025772"/>
    </source>
</evidence>
<evidence type="ECO:0000256" key="5">
    <source>
        <dbReference type="ARBA" id="ARBA00022519"/>
    </source>
</evidence>
<evidence type="ECO:0000256" key="11">
    <source>
        <dbReference type="SAM" id="Phobius"/>
    </source>
</evidence>
<dbReference type="InterPro" id="IPR002416">
    <property type="entry name" value="T2SS_protein-GspH"/>
</dbReference>
<dbReference type="Pfam" id="PF07963">
    <property type="entry name" value="N_methyl"/>
    <property type="match status" value="1"/>
</dbReference>
<gene>
    <name evidence="13" type="ORF">BECKFM1743A_GA0114220_103494</name>
    <name evidence="15" type="ORF">BECKFM1743B_GA0114221_103424</name>
    <name evidence="14" type="ORF">BECKFM1743C_GA0114222_103643</name>
</gene>
<dbReference type="InterPro" id="IPR049875">
    <property type="entry name" value="TypeII_GspH"/>
</dbReference>
<keyword evidence="4" id="KW-0488">Methylation</keyword>
<dbReference type="AlphaFoldDB" id="A0A450TBW1"/>
<evidence type="ECO:0000313" key="14">
    <source>
        <dbReference type="EMBL" id="VFJ64265.1"/>
    </source>
</evidence>
<evidence type="ECO:0000256" key="8">
    <source>
        <dbReference type="ARBA" id="ARBA00023136"/>
    </source>
</evidence>
<dbReference type="GO" id="GO:0015628">
    <property type="term" value="P:protein secretion by the type II secretion system"/>
    <property type="evidence" value="ECO:0007669"/>
    <property type="project" value="InterPro"/>
</dbReference>
<keyword evidence="7 11" id="KW-1133">Transmembrane helix</keyword>
<dbReference type="EMBL" id="CAADFA010000364">
    <property type="protein sequence ID" value="VFJ64265.1"/>
    <property type="molecule type" value="Genomic_DNA"/>
</dbReference>
<keyword evidence="3" id="KW-1003">Cell membrane</keyword>
<dbReference type="EMBL" id="CAADFL010000342">
    <property type="protein sequence ID" value="VFK14857.1"/>
    <property type="molecule type" value="Genomic_DNA"/>
</dbReference>
<protein>
    <recommendedName>
        <fullName evidence="2">Type II secretion system protein H</fullName>
    </recommendedName>
    <alternativeName>
        <fullName evidence="10">General secretion pathway protein H</fullName>
    </alternativeName>
</protein>
<evidence type="ECO:0000256" key="4">
    <source>
        <dbReference type="ARBA" id="ARBA00022481"/>
    </source>
</evidence>
<dbReference type="GO" id="GO:0015627">
    <property type="term" value="C:type II protein secretion system complex"/>
    <property type="evidence" value="ECO:0007669"/>
    <property type="project" value="InterPro"/>
</dbReference>